<dbReference type="Gene3D" id="3.40.640.10">
    <property type="entry name" value="Type I PLP-dependent aspartate aminotransferase-like (Major domain)"/>
    <property type="match status" value="1"/>
</dbReference>
<comment type="cofactor">
    <cofactor evidence="1">
        <name>pyridoxal 5'-phosphate</name>
        <dbReference type="ChEBI" id="CHEBI:597326"/>
    </cofactor>
</comment>
<dbReference type="NCBIfam" id="TIGR04350">
    <property type="entry name" value="C_S_lyase_PatB"/>
    <property type="match status" value="1"/>
</dbReference>
<dbReference type="InterPro" id="IPR015424">
    <property type="entry name" value="PyrdxlP-dep_Trfase"/>
</dbReference>
<dbReference type="InterPro" id="IPR015422">
    <property type="entry name" value="PyrdxlP-dep_Trfase_small"/>
</dbReference>
<keyword evidence="7" id="KW-0808">Transferase</keyword>
<dbReference type="GO" id="GO:0008483">
    <property type="term" value="F:transaminase activity"/>
    <property type="evidence" value="ECO:0007669"/>
    <property type="project" value="UniProtKB-KW"/>
</dbReference>
<dbReference type="AlphaFoldDB" id="A0A9D9ED27"/>
<name>A0A9D9ED27_9BACT</name>
<dbReference type="GO" id="GO:0047804">
    <property type="term" value="F:cysteine-S-conjugate beta-lyase activity"/>
    <property type="evidence" value="ECO:0007669"/>
    <property type="project" value="UniProtKB-EC"/>
</dbReference>
<proteinExistence type="inferred from homology"/>
<protein>
    <recommendedName>
        <fullName evidence="2">cysteine-S-conjugate beta-lyase</fullName>
        <ecNumber evidence="2">4.4.1.13</ecNumber>
    </recommendedName>
</protein>
<evidence type="ECO:0000256" key="5">
    <source>
        <dbReference type="ARBA" id="ARBA00037974"/>
    </source>
</evidence>
<evidence type="ECO:0000256" key="3">
    <source>
        <dbReference type="ARBA" id="ARBA00022898"/>
    </source>
</evidence>
<evidence type="ECO:0000313" key="8">
    <source>
        <dbReference type="Proteomes" id="UP000823619"/>
    </source>
</evidence>
<dbReference type="EC" id="4.4.1.13" evidence="2"/>
<gene>
    <name evidence="7" type="ORF">IAC23_05925</name>
</gene>
<dbReference type="Pfam" id="PF00155">
    <property type="entry name" value="Aminotran_1_2"/>
    <property type="match status" value="1"/>
</dbReference>
<evidence type="ECO:0000259" key="6">
    <source>
        <dbReference type="Pfam" id="PF00155"/>
    </source>
</evidence>
<sequence length="407" mass="46064">MKYNFDEMIDRRGSGSYKWDGIDRKDILPMWVADMDFRAADPIMDALRKRVEHGVFGYTRVPDAYYQAVIDWFRRRHGLEMKKEWITYVPGVVPAISAIIKAFTCPGDKVLIQTPVYNCFFSSIRNNGCGSAENTLILENAAEDNTGHGPAEAGTPAHTGRYVIDFDDLEKKAADPAVKLMLLCNPHNPAGRVWTREELTRIGEICLRNNVMVVADEIHCELVFGGHKYIPFASISEEFQHNCITCISPSKAFNIAGLQIANIVASDPEKKAKIDRAVNINEVCDVNPFGVNALIAAYNEGEEWLEQLLEYISGNWQYMKEFCAKKMPDFPLVELEGTYLAWMDCRKLAMPSMQLEEDLIEKTGLWLNAGSMYGEDGDGFMRWNLACPRARVIDGLGRFLKYIRNSK</sequence>
<dbReference type="InterPro" id="IPR051798">
    <property type="entry name" value="Class-II_PLP-Dep_Aminotrans"/>
</dbReference>
<dbReference type="PANTHER" id="PTHR43525:SF1">
    <property type="entry name" value="PROTEIN MALY"/>
    <property type="match status" value="1"/>
</dbReference>
<comment type="caution">
    <text evidence="7">The sequence shown here is derived from an EMBL/GenBank/DDBJ whole genome shotgun (WGS) entry which is preliminary data.</text>
</comment>
<dbReference type="CDD" id="cd00609">
    <property type="entry name" value="AAT_like"/>
    <property type="match status" value="1"/>
</dbReference>
<reference evidence="7" key="1">
    <citation type="submission" date="2020-10" db="EMBL/GenBank/DDBJ databases">
        <authorList>
            <person name="Gilroy R."/>
        </authorList>
    </citation>
    <scope>NUCLEOTIDE SEQUENCE</scope>
    <source>
        <strain evidence="7">D5-748</strain>
    </source>
</reference>
<dbReference type="InterPro" id="IPR027619">
    <property type="entry name" value="C-S_lyase_PatB-like"/>
</dbReference>
<keyword evidence="4" id="KW-0456">Lyase</keyword>
<dbReference type="InterPro" id="IPR015421">
    <property type="entry name" value="PyrdxlP-dep_Trfase_major"/>
</dbReference>
<dbReference type="Gene3D" id="3.90.1150.10">
    <property type="entry name" value="Aspartate Aminotransferase, domain 1"/>
    <property type="match status" value="1"/>
</dbReference>
<dbReference type="InterPro" id="IPR004839">
    <property type="entry name" value="Aminotransferase_I/II_large"/>
</dbReference>
<reference evidence="7" key="2">
    <citation type="journal article" date="2021" name="PeerJ">
        <title>Extensive microbial diversity within the chicken gut microbiome revealed by metagenomics and culture.</title>
        <authorList>
            <person name="Gilroy R."/>
            <person name="Ravi A."/>
            <person name="Getino M."/>
            <person name="Pursley I."/>
            <person name="Horton D.L."/>
            <person name="Alikhan N.F."/>
            <person name="Baker D."/>
            <person name="Gharbi K."/>
            <person name="Hall N."/>
            <person name="Watson M."/>
            <person name="Adriaenssens E.M."/>
            <person name="Foster-Nyarko E."/>
            <person name="Jarju S."/>
            <person name="Secka A."/>
            <person name="Antonio M."/>
            <person name="Oren A."/>
            <person name="Chaudhuri R.R."/>
            <person name="La Ragione R."/>
            <person name="Hildebrand F."/>
            <person name="Pallen M.J."/>
        </authorList>
    </citation>
    <scope>NUCLEOTIDE SEQUENCE</scope>
    <source>
        <strain evidence="7">D5-748</strain>
    </source>
</reference>
<evidence type="ECO:0000256" key="1">
    <source>
        <dbReference type="ARBA" id="ARBA00001933"/>
    </source>
</evidence>
<keyword evidence="3" id="KW-0663">Pyridoxal phosphate</keyword>
<organism evidence="7 8">
    <name type="scientific">Candidatus Cryptobacteroides merdavium</name>
    <dbReference type="NCBI Taxonomy" id="2840769"/>
    <lineage>
        <taxon>Bacteria</taxon>
        <taxon>Pseudomonadati</taxon>
        <taxon>Bacteroidota</taxon>
        <taxon>Bacteroidia</taxon>
        <taxon>Bacteroidales</taxon>
        <taxon>Candidatus Cryptobacteroides</taxon>
    </lineage>
</organism>
<dbReference type="SUPFAM" id="SSF53383">
    <property type="entry name" value="PLP-dependent transferases"/>
    <property type="match status" value="1"/>
</dbReference>
<accession>A0A9D9ED27</accession>
<feature type="domain" description="Aminotransferase class I/classII large" evidence="6">
    <location>
        <begin position="55"/>
        <end position="387"/>
    </location>
</feature>
<dbReference type="Proteomes" id="UP000823619">
    <property type="component" value="Unassembled WGS sequence"/>
</dbReference>
<keyword evidence="7" id="KW-0032">Aminotransferase</keyword>
<dbReference type="EMBL" id="JADIMO010000073">
    <property type="protein sequence ID" value="MBO8445213.1"/>
    <property type="molecule type" value="Genomic_DNA"/>
</dbReference>
<dbReference type="PANTHER" id="PTHR43525">
    <property type="entry name" value="PROTEIN MALY"/>
    <property type="match status" value="1"/>
</dbReference>
<dbReference type="GO" id="GO:0030170">
    <property type="term" value="F:pyridoxal phosphate binding"/>
    <property type="evidence" value="ECO:0007669"/>
    <property type="project" value="InterPro"/>
</dbReference>
<evidence type="ECO:0000313" key="7">
    <source>
        <dbReference type="EMBL" id="MBO8445213.1"/>
    </source>
</evidence>
<comment type="similarity">
    <text evidence="5">Belongs to the class-II pyridoxal-phosphate-dependent aminotransferase family. MalY/PatB cystathionine beta-lyase subfamily.</text>
</comment>
<evidence type="ECO:0000256" key="4">
    <source>
        <dbReference type="ARBA" id="ARBA00023239"/>
    </source>
</evidence>
<evidence type="ECO:0000256" key="2">
    <source>
        <dbReference type="ARBA" id="ARBA00012224"/>
    </source>
</evidence>